<dbReference type="EMBL" id="VSSQ01000051">
    <property type="protein sequence ID" value="MPL70207.1"/>
    <property type="molecule type" value="Genomic_DNA"/>
</dbReference>
<dbReference type="PROSITE" id="PS51257">
    <property type="entry name" value="PROKAR_LIPOPROTEIN"/>
    <property type="match status" value="1"/>
</dbReference>
<protein>
    <recommendedName>
        <fullName evidence="2">Lipoprotein</fullName>
    </recommendedName>
</protein>
<accession>A0A644TUQ1</accession>
<comment type="caution">
    <text evidence="1">The sequence shown here is derived from an EMBL/GenBank/DDBJ whole genome shotgun (WGS) entry which is preliminary data.</text>
</comment>
<evidence type="ECO:0000313" key="1">
    <source>
        <dbReference type="EMBL" id="MPL70207.1"/>
    </source>
</evidence>
<proteinExistence type="predicted"/>
<evidence type="ECO:0008006" key="2">
    <source>
        <dbReference type="Google" id="ProtNLM"/>
    </source>
</evidence>
<reference evidence="1" key="1">
    <citation type="submission" date="2019-08" db="EMBL/GenBank/DDBJ databases">
        <authorList>
            <person name="Kucharzyk K."/>
            <person name="Murdoch R.W."/>
            <person name="Higgins S."/>
            <person name="Loffler F."/>
        </authorList>
    </citation>
    <scope>NUCLEOTIDE SEQUENCE</scope>
</reference>
<name>A0A644TUQ1_9ZZZZ</name>
<organism evidence="1">
    <name type="scientific">bioreactor metagenome</name>
    <dbReference type="NCBI Taxonomy" id="1076179"/>
    <lineage>
        <taxon>unclassified sequences</taxon>
        <taxon>metagenomes</taxon>
        <taxon>ecological metagenomes</taxon>
    </lineage>
</organism>
<dbReference type="AlphaFoldDB" id="A0A644TUQ1"/>
<gene>
    <name evidence="1" type="ORF">SDC9_15962</name>
</gene>
<sequence>MKRIILLLVITIFIFSSCIHLDKKPYGVDLLIENVSNETVHMCLTCDSSLLISDSILVFDKSNTEDIYERSRLEPKRLKYFYKEKIFDNNPDKKLICPDKKLNLFMILDTTISNYSWDEIVEKQMYKEKIVFTQEDLDRLNYHFIYTK</sequence>